<sequence>MQSRWIASFYAAYFAFVGLYSPFLGPYLKLKGHTLELIALALGLMQVMRIFGPFLWGWVADHSANRVVWIRLGSIGGLAFAALAFAGVNQSLWLVVMLIILNFFISGLVPLSDSHAMDSCGGSAGQYGRMRLFGSLGFIASVVLFGQYAQHFGLYSYPLWAVATLVLAVTAAWNFREPVHHHVDPEGQGGQGAPSWPQLLRHMLGPRRMQLFWLGGFFMIFAHGVFYAFLSLYLLKFSYGESSIGLLWGFGVLCEVGFFALQSHVFHRLKLVNWLCISFAACAVRFWLVALYPELWWVVAFSQSLHCLTFAAHHTACVAWLRHELPRKLWVRGQALYATIAYGLGGTAGTFAGRWVWSSISPQWAFGMAGCAGFVALLIGLHLRQLMYKSI</sequence>
<dbReference type="Gene3D" id="1.20.1250.20">
    <property type="entry name" value="MFS general substrate transporter like domains"/>
    <property type="match status" value="2"/>
</dbReference>
<dbReference type="PANTHER" id="PTHR23522:SF10">
    <property type="entry name" value="3-PHENYLPROPIONIC ACID TRANSPORTER-RELATED"/>
    <property type="match status" value="1"/>
</dbReference>
<dbReference type="InterPro" id="IPR026032">
    <property type="entry name" value="HcaT-like"/>
</dbReference>
<keyword evidence="7 8" id="KW-0472">Membrane</keyword>
<evidence type="ECO:0000256" key="1">
    <source>
        <dbReference type="ARBA" id="ARBA00004429"/>
    </source>
</evidence>
<evidence type="ECO:0000313" key="11">
    <source>
        <dbReference type="Proteomes" id="UP001156664"/>
    </source>
</evidence>
<gene>
    <name evidence="10" type="ORF">GCM10007875_09140</name>
</gene>
<evidence type="ECO:0000256" key="7">
    <source>
        <dbReference type="ARBA" id="ARBA00023136"/>
    </source>
</evidence>
<dbReference type="RefSeq" id="WP_284280269.1">
    <property type="nucleotide sequence ID" value="NZ_BSOJ01000009.1"/>
</dbReference>
<evidence type="ECO:0000256" key="3">
    <source>
        <dbReference type="ARBA" id="ARBA00022475"/>
    </source>
</evidence>
<evidence type="ECO:0000259" key="9">
    <source>
        <dbReference type="Pfam" id="PF12832"/>
    </source>
</evidence>
<comment type="subcellular location">
    <subcellularLocation>
        <location evidence="1">Cell inner membrane</location>
        <topology evidence="1">Multi-pass membrane protein</topology>
    </subcellularLocation>
</comment>
<feature type="transmembrane region" description="Helical" evidence="8">
    <location>
        <begin position="363"/>
        <end position="383"/>
    </location>
</feature>
<evidence type="ECO:0000256" key="5">
    <source>
        <dbReference type="ARBA" id="ARBA00022692"/>
    </source>
</evidence>
<feature type="transmembrane region" description="Helical" evidence="8">
    <location>
        <begin position="242"/>
        <end position="259"/>
    </location>
</feature>
<name>A0ABQ5YRC4_9BURK</name>
<feature type="transmembrane region" description="Helical" evidence="8">
    <location>
        <begin position="211"/>
        <end position="230"/>
    </location>
</feature>
<evidence type="ECO:0000313" key="10">
    <source>
        <dbReference type="EMBL" id="GLR25826.1"/>
    </source>
</evidence>
<feature type="transmembrane region" description="Helical" evidence="8">
    <location>
        <begin position="37"/>
        <end position="56"/>
    </location>
</feature>
<comment type="caution">
    <text evidence="10">The sequence shown here is derived from an EMBL/GenBank/DDBJ whole genome shotgun (WGS) entry which is preliminary data.</text>
</comment>
<evidence type="ECO:0000256" key="8">
    <source>
        <dbReference type="SAM" id="Phobius"/>
    </source>
</evidence>
<dbReference type="SUPFAM" id="SSF103473">
    <property type="entry name" value="MFS general substrate transporter"/>
    <property type="match status" value="1"/>
</dbReference>
<dbReference type="EMBL" id="BSOJ01000009">
    <property type="protein sequence ID" value="GLR25826.1"/>
    <property type="molecule type" value="Genomic_DNA"/>
</dbReference>
<reference evidence="11" key="1">
    <citation type="journal article" date="2019" name="Int. J. Syst. Evol. Microbiol.">
        <title>The Global Catalogue of Microorganisms (GCM) 10K type strain sequencing project: providing services to taxonomists for standard genome sequencing and annotation.</title>
        <authorList>
            <consortium name="The Broad Institute Genomics Platform"/>
            <consortium name="The Broad Institute Genome Sequencing Center for Infectious Disease"/>
            <person name="Wu L."/>
            <person name="Ma J."/>
        </authorList>
    </citation>
    <scope>NUCLEOTIDE SEQUENCE [LARGE SCALE GENOMIC DNA]</scope>
    <source>
        <strain evidence="11">NBRC 105857</strain>
    </source>
</reference>
<feature type="transmembrane region" description="Helical" evidence="8">
    <location>
        <begin position="335"/>
        <end position="357"/>
    </location>
</feature>
<accession>A0ABQ5YRC4</accession>
<keyword evidence="6 8" id="KW-1133">Transmembrane helix</keyword>
<feature type="transmembrane region" description="Helical" evidence="8">
    <location>
        <begin position="92"/>
        <end position="111"/>
    </location>
</feature>
<feature type="domain" description="Major facilitator superfamily associated" evidence="9">
    <location>
        <begin position="5"/>
        <end position="366"/>
    </location>
</feature>
<feature type="transmembrane region" description="Helical" evidence="8">
    <location>
        <begin position="155"/>
        <end position="175"/>
    </location>
</feature>
<protein>
    <submittedName>
        <fullName evidence="10">MFS transporter</fullName>
    </submittedName>
</protein>
<dbReference type="InterPro" id="IPR036259">
    <property type="entry name" value="MFS_trans_sf"/>
</dbReference>
<evidence type="ECO:0000256" key="6">
    <source>
        <dbReference type="ARBA" id="ARBA00022989"/>
    </source>
</evidence>
<keyword evidence="11" id="KW-1185">Reference proteome</keyword>
<dbReference type="Proteomes" id="UP001156664">
    <property type="component" value="Unassembled WGS sequence"/>
</dbReference>
<feature type="transmembrane region" description="Helical" evidence="8">
    <location>
        <begin position="271"/>
        <end position="290"/>
    </location>
</feature>
<evidence type="ECO:0000256" key="4">
    <source>
        <dbReference type="ARBA" id="ARBA00022519"/>
    </source>
</evidence>
<feature type="transmembrane region" description="Helical" evidence="8">
    <location>
        <begin position="68"/>
        <end position="86"/>
    </location>
</feature>
<dbReference type="Pfam" id="PF12832">
    <property type="entry name" value="MFS_1_like"/>
    <property type="match status" value="1"/>
</dbReference>
<feature type="transmembrane region" description="Helical" evidence="8">
    <location>
        <begin position="7"/>
        <end position="25"/>
    </location>
</feature>
<dbReference type="PIRSF" id="PIRSF004925">
    <property type="entry name" value="HcaT"/>
    <property type="match status" value="1"/>
</dbReference>
<evidence type="ECO:0000256" key="2">
    <source>
        <dbReference type="ARBA" id="ARBA00022448"/>
    </source>
</evidence>
<dbReference type="PANTHER" id="PTHR23522">
    <property type="entry name" value="BLL5896 PROTEIN"/>
    <property type="match status" value="1"/>
</dbReference>
<dbReference type="InterPro" id="IPR024989">
    <property type="entry name" value="MFS_assoc_dom"/>
</dbReference>
<keyword evidence="5 8" id="KW-0812">Transmembrane</keyword>
<keyword evidence="3" id="KW-1003">Cell membrane</keyword>
<feature type="transmembrane region" description="Helical" evidence="8">
    <location>
        <begin position="132"/>
        <end position="149"/>
    </location>
</feature>
<proteinExistence type="predicted"/>
<keyword evidence="4" id="KW-0997">Cell inner membrane</keyword>
<keyword evidence="2" id="KW-0813">Transport</keyword>
<organism evidence="10 11">
    <name type="scientific">Limnobacter litoralis</name>
    <dbReference type="NCBI Taxonomy" id="481366"/>
    <lineage>
        <taxon>Bacteria</taxon>
        <taxon>Pseudomonadati</taxon>
        <taxon>Pseudomonadota</taxon>
        <taxon>Betaproteobacteria</taxon>
        <taxon>Burkholderiales</taxon>
        <taxon>Burkholderiaceae</taxon>
        <taxon>Limnobacter</taxon>
    </lineage>
</organism>